<feature type="coiled-coil region" evidence="1">
    <location>
        <begin position="7"/>
        <end position="41"/>
    </location>
</feature>
<proteinExistence type="predicted"/>
<name>A0A643EMB7_PSEAI</name>
<dbReference type="RefSeq" id="WP_124097884.1">
    <property type="nucleotide sequence ID" value="NZ_CAADKI010000297.1"/>
</dbReference>
<evidence type="ECO:0000313" key="2">
    <source>
        <dbReference type="EMBL" id="KAB0560871.1"/>
    </source>
</evidence>
<organism evidence="2">
    <name type="scientific">Pseudomonas aeruginosa</name>
    <dbReference type="NCBI Taxonomy" id="287"/>
    <lineage>
        <taxon>Bacteria</taxon>
        <taxon>Pseudomonadati</taxon>
        <taxon>Pseudomonadota</taxon>
        <taxon>Gammaproteobacteria</taxon>
        <taxon>Pseudomonadales</taxon>
        <taxon>Pseudomonadaceae</taxon>
        <taxon>Pseudomonas</taxon>
    </lineage>
</organism>
<sequence>MNGKKKAQKKRSRALSTKEKVARLEKQIEELEAALPEASSRRAGSIERQLRLLGEQLRIQKIHLVSKLDSVRHYTVSGSYGTGRRTN</sequence>
<dbReference type="AlphaFoldDB" id="A0A643EMB7"/>
<reference evidence="3 4" key="2">
    <citation type="submission" date="2019-11" db="EMBL/GenBank/DDBJ databases">
        <title>Genomes of ocular Pseudomonas aeruginosa isolates.</title>
        <authorList>
            <person name="Khan M."/>
            <person name="Rice S.A."/>
            <person name="Willcox M.D.P."/>
            <person name="Stapleton F."/>
        </authorList>
    </citation>
    <scope>NUCLEOTIDE SEQUENCE [LARGE SCALE GENOMIC DNA]</scope>
    <source>
        <strain evidence="3 4">PA221</strain>
    </source>
</reference>
<comment type="caution">
    <text evidence="2">The sequence shown here is derived from an EMBL/GenBank/DDBJ whole genome shotgun (WGS) entry which is preliminary data.</text>
</comment>
<evidence type="ECO:0000256" key="1">
    <source>
        <dbReference type="SAM" id="Coils"/>
    </source>
</evidence>
<dbReference type="EMBL" id="WOAD01000041">
    <property type="protein sequence ID" value="MUI39051.1"/>
    <property type="molecule type" value="Genomic_DNA"/>
</dbReference>
<dbReference type="Proteomes" id="UP000433532">
    <property type="component" value="Unassembled WGS sequence"/>
</dbReference>
<evidence type="ECO:0000313" key="3">
    <source>
        <dbReference type="EMBL" id="MUI39051.1"/>
    </source>
</evidence>
<dbReference type="EMBL" id="VZPH01000036">
    <property type="protein sequence ID" value="KAB0560871.1"/>
    <property type="molecule type" value="Genomic_DNA"/>
</dbReference>
<keyword evidence="1" id="KW-0175">Coiled coil</keyword>
<evidence type="ECO:0000313" key="4">
    <source>
        <dbReference type="Proteomes" id="UP000433532"/>
    </source>
</evidence>
<accession>A0A643EMB7</accession>
<protein>
    <submittedName>
        <fullName evidence="2">Uncharacterized protein</fullName>
    </submittedName>
</protein>
<gene>
    <name evidence="2" type="ORF">F7R07_12065</name>
    <name evidence="3" type="ORF">GNQ48_29025</name>
</gene>
<reference evidence="2" key="1">
    <citation type="submission" date="2019-09" db="EMBL/GenBank/DDBJ databases">
        <title>Draft genome sequences of 48 bacterial type strains from the CCUG.</title>
        <authorList>
            <person name="Tunovic T."/>
            <person name="Pineiro-Iglesias B."/>
            <person name="Unosson C."/>
            <person name="Inganas E."/>
            <person name="Ohlen M."/>
            <person name="Cardew S."/>
            <person name="Jensie-Markopoulos S."/>
            <person name="Salva-Serra F."/>
            <person name="Jaen-Luchoro D."/>
            <person name="Karlsson R."/>
            <person name="Svensson-Stadler L."/>
            <person name="Chun J."/>
            <person name="Moore E."/>
        </authorList>
    </citation>
    <scope>NUCLEOTIDE SEQUENCE</scope>
    <source>
        <strain evidence="2">CCUG 551</strain>
    </source>
</reference>